<dbReference type="Gene3D" id="2.60.40.10">
    <property type="entry name" value="Immunoglobulins"/>
    <property type="match status" value="2"/>
</dbReference>
<feature type="chain" id="PRO_5036883089" evidence="2">
    <location>
        <begin position="31"/>
        <end position="829"/>
    </location>
</feature>
<reference evidence="4" key="1">
    <citation type="submission" date="2021-01" db="EMBL/GenBank/DDBJ databases">
        <title>Modified the classification status of verrucomicrobia.</title>
        <authorList>
            <person name="Feng X."/>
        </authorList>
    </citation>
    <scope>NUCLEOTIDE SEQUENCE</scope>
    <source>
        <strain evidence="4">KCTC 12986</strain>
    </source>
</reference>
<dbReference type="Proteomes" id="UP000604083">
    <property type="component" value="Unassembled WGS sequence"/>
</dbReference>
<dbReference type="InterPro" id="IPR013783">
    <property type="entry name" value="Ig-like_fold"/>
</dbReference>
<dbReference type="PROSITE" id="PS50835">
    <property type="entry name" value="IG_LIKE"/>
    <property type="match status" value="1"/>
</dbReference>
<dbReference type="SMART" id="SM00409">
    <property type="entry name" value="IG"/>
    <property type="match status" value="2"/>
</dbReference>
<comment type="caution">
    <text evidence="4">The sequence shown here is derived from an EMBL/GenBank/DDBJ whole genome shotgun (WGS) entry which is preliminary data.</text>
</comment>
<keyword evidence="1" id="KW-0393">Immunoglobulin domain</keyword>
<evidence type="ECO:0000313" key="4">
    <source>
        <dbReference type="EMBL" id="MBK1834805.1"/>
    </source>
</evidence>
<dbReference type="PANTHER" id="PTHR10075:SF100">
    <property type="entry name" value="FASCICLIN-2"/>
    <property type="match status" value="1"/>
</dbReference>
<dbReference type="InterPro" id="IPR003599">
    <property type="entry name" value="Ig_sub"/>
</dbReference>
<feature type="signal peptide" evidence="2">
    <location>
        <begin position="1"/>
        <end position="30"/>
    </location>
</feature>
<dbReference type="RefSeq" id="WP_200392237.1">
    <property type="nucleotide sequence ID" value="NZ_JAENIO010000032.1"/>
</dbReference>
<dbReference type="InterPro" id="IPR007110">
    <property type="entry name" value="Ig-like_dom"/>
</dbReference>
<feature type="domain" description="Ig-like" evidence="3">
    <location>
        <begin position="359"/>
        <end position="436"/>
    </location>
</feature>
<dbReference type="InterPro" id="IPR036179">
    <property type="entry name" value="Ig-like_dom_sf"/>
</dbReference>
<evidence type="ECO:0000313" key="5">
    <source>
        <dbReference type="Proteomes" id="UP000604083"/>
    </source>
</evidence>
<evidence type="ECO:0000256" key="2">
    <source>
        <dbReference type="SAM" id="SignalP"/>
    </source>
</evidence>
<dbReference type="EMBL" id="JAENIO010000032">
    <property type="protein sequence ID" value="MBK1834805.1"/>
    <property type="molecule type" value="Genomic_DNA"/>
</dbReference>
<dbReference type="CDD" id="cd00096">
    <property type="entry name" value="Ig"/>
    <property type="match status" value="2"/>
</dbReference>
<name>A0A934RPX2_9BACT</name>
<gene>
    <name evidence="4" type="ORF">JIN78_12100</name>
</gene>
<dbReference type="PANTHER" id="PTHR10075">
    <property type="entry name" value="BASIGIN RELATED"/>
    <property type="match status" value="1"/>
</dbReference>
<dbReference type="GO" id="GO:0007156">
    <property type="term" value="P:homophilic cell adhesion via plasma membrane adhesion molecules"/>
    <property type="evidence" value="ECO:0007669"/>
    <property type="project" value="TreeGrafter"/>
</dbReference>
<protein>
    <submittedName>
        <fullName evidence="4">Immunoglobulin domain-containing protein</fullName>
    </submittedName>
</protein>
<proteinExistence type="predicted"/>
<dbReference type="GO" id="GO:0098632">
    <property type="term" value="F:cell-cell adhesion mediator activity"/>
    <property type="evidence" value="ECO:0007669"/>
    <property type="project" value="TreeGrafter"/>
</dbReference>
<dbReference type="AlphaFoldDB" id="A0A934RPX2"/>
<dbReference type="SUPFAM" id="SSF48726">
    <property type="entry name" value="Immunoglobulin"/>
    <property type="match status" value="2"/>
</dbReference>
<organism evidence="4 5">
    <name type="scientific">Roseibacillus ishigakijimensis</name>
    <dbReference type="NCBI Taxonomy" id="454146"/>
    <lineage>
        <taxon>Bacteria</taxon>
        <taxon>Pseudomonadati</taxon>
        <taxon>Verrucomicrobiota</taxon>
        <taxon>Verrucomicrobiia</taxon>
        <taxon>Verrucomicrobiales</taxon>
        <taxon>Verrucomicrobiaceae</taxon>
        <taxon>Roseibacillus</taxon>
    </lineage>
</organism>
<accession>A0A934RPX2</accession>
<evidence type="ECO:0000259" key="3">
    <source>
        <dbReference type="PROSITE" id="PS50835"/>
    </source>
</evidence>
<evidence type="ECO:0000256" key="1">
    <source>
        <dbReference type="ARBA" id="ARBA00023319"/>
    </source>
</evidence>
<keyword evidence="2" id="KW-0732">Signal</keyword>
<keyword evidence="5" id="KW-1185">Reference proteome</keyword>
<sequence length="829" mass="86211">MRPIIRTHLSPSTAPLLFLTSSLLSTTVSAESLASDPFLTGESPSTGQYATAPLTGQNPAIFGFNNAWVGSGTAHSDTGLSYSDPSYEAATGGAVTTTAAGRISRQLDSVLSDKLDILADEVVYLSILANFSGGGGAWNYAAFELGDDRDDTKKTLAIGIDDEAPGEFMYQLNNGTKTSLGVPADDETHLFLLKFEMNGDVNGDALTIWVDPVLGGPGDPADGLVLTDLELLDIDDFQIGSGGPGNSFDELRFGTTLAAVTLDESLAAPSFGGLPDDYFGDFGDNVTLTIPVNGKPTPTLQWQFSSDEGAGDPWSDLPDQSHSTLTLADVRQEGFYRLVASNTQGTAESGSILIDLAYPSPTVTVPAAVAGLLGEELTIPANASGLGSLSYSWYRLEDGIEVELGQTGSTLTFPSLSASDLGTYFVKVTDDGSGVTPHELPAETYSADILVVEGGQPAYEPFLIGEDPDAGQYLVQSFSGQGPDVLGFFDVWGGGGALPTAAAGSLSYSDPNYASPAGGSLLTGQGGRIYRPLSPSLSGLMGAGAEGTIYLSILANFSGGLGTWGYAAFELGQDGSDPQKSLAIGIDSSIPDNFMYQINNGTKMDLGIAADSATHLFLLKLDLRASDPDTLTVWVDPVLGGGGDPADGIVLTGFDLLPIEDFQVGSGAAGNQFDEVRIAPTLAEVTSLYLGPEGETFASWMTGFPGVGSETAFSDDADQDGLANGLEAFLGTDPSEPNDSLEAVMITEAGLTFQHPRTATVLLDVQASYQWSSDLQNWFASGEESEGSAVTFQTLANTPATGTSSITAEVTGVPLDKVFVRLQVQQTGN</sequence>
<dbReference type="GO" id="GO:0005886">
    <property type="term" value="C:plasma membrane"/>
    <property type="evidence" value="ECO:0007669"/>
    <property type="project" value="TreeGrafter"/>
</dbReference>